<name>A0ABX8Z4U8_9NEIS</name>
<dbReference type="SUPFAM" id="SSF141868">
    <property type="entry name" value="EAL domain-like"/>
    <property type="match status" value="1"/>
</dbReference>
<dbReference type="EMBL" id="CP081150">
    <property type="protein sequence ID" value="QZA77598.1"/>
    <property type="molecule type" value="Genomic_DNA"/>
</dbReference>
<evidence type="ECO:0000313" key="3">
    <source>
        <dbReference type="Proteomes" id="UP000825679"/>
    </source>
</evidence>
<dbReference type="PROSITE" id="PS50883">
    <property type="entry name" value="EAL"/>
    <property type="match status" value="1"/>
</dbReference>
<evidence type="ECO:0000259" key="1">
    <source>
        <dbReference type="PROSITE" id="PS50883"/>
    </source>
</evidence>
<dbReference type="CDD" id="cd01948">
    <property type="entry name" value="EAL"/>
    <property type="match status" value="1"/>
</dbReference>
<dbReference type="InterPro" id="IPR001633">
    <property type="entry name" value="EAL_dom"/>
</dbReference>
<reference evidence="2 3" key="1">
    <citation type="submission" date="2021-08" db="EMBL/GenBank/DDBJ databases">
        <title>complete genome sequencing of Deefgea sp. D25.</title>
        <authorList>
            <person name="Bae J.-W."/>
            <person name="Gim D.-H."/>
        </authorList>
    </citation>
    <scope>NUCLEOTIDE SEQUENCE [LARGE SCALE GENOMIC DNA]</scope>
    <source>
        <strain evidence="2 3">D25</strain>
    </source>
</reference>
<dbReference type="PANTHER" id="PTHR33121:SF76">
    <property type="entry name" value="SIGNALING PROTEIN"/>
    <property type="match status" value="1"/>
</dbReference>
<protein>
    <submittedName>
        <fullName evidence="2">EAL domain-containing protein</fullName>
    </submittedName>
</protein>
<sequence length="239" mass="26897">MRNLSASLLLDVLGQQRFGVEYQPLVDTVTGEITAYEALARFYDRSGTTLRTDHVFDALHDSPLTLFQVEHQMKQLQIERAPSGTLFLNLDPDAYSVAEEAEASHPLLELICQRPNVVLEIIENSDLSDAKQSARMAEAFSQRQVQLALDDIGAPHSMLSLPLMIQVDCLKFDRNWFARLDCPMYQAALVSLIRYARETGKQTVIEGVETMAHLEKARALGVDLVQGFLYRPQFITQQA</sequence>
<dbReference type="SMART" id="SM00052">
    <property type="entry name" value="EAL"/>
    <property type="match status" value="1"/>
</dbReference>
<dbReference type="RefSeq" id="WP_221005979.1">
    <property type="nucleotide sequence ID" value="NZ_CP081150.1"/>
</dbReference>
<keyword evidence="3" id="KW-1185">Reference proteome</keyword>
<gene>
    <name evidence="2" type="ORF">K4H28_15180</name>
</gene>
<evidence type="ECO:0000313" key="2">
    <source>
        <dbReference type="EMBL" id="QZA77598.1"/>
    </source>
</evidence>
<dbReference type="Pfam" id="PF00563">
    <property type="entry name" value="EAL"/>
    <property type="match status" value="1"/>
</dbReference>
<dbReference type="Proteomes" id="UP000825679">
    <property type="component" value="Chromosome"/>
</dbReference>
<feature type="domain" description="EAL" evidence="1">
    <location>
        <begin position="2"/>
        <end position="239"/>
    </location>
</feature>
<dbReference type="PANTHER" id="PTHR33121">
    <property type="entry name" value="CYCLIC DI-GMP PHOSPHODIESTERASE PDEF"/>
    <property type="match status" value="1"/>
</dbReference>
<organism evidence="2 3">
    <name type="scientific">Deefgea tanakiae</name>
    <dbReference type="NCBI Taxonomy" id="2865840"/>
    <lineage>
        <taxon>Bacteria</taxon>
        <taxon>Pseudomonadati</taxon>
        <taxon>Pseudomonadota</taxon>
        <taxon>Betaproteobacteria</taxon>
        <taxon>Neisseriales</taxon>
        <taxon>Chitinibacteraceae</taxon>
        <taxon>Deefgea</taxon>
    </lineage>
</organism>
<accession>A0ABX8Z4U8</accession>
<dbReference type="InterPro" id="IPR050706">
    <property type="entry name" value="Cyclic-di-GMP_PDE-like"/>
</dbReference>
<proteinExistence type="predicted"/>
<dbReference type="InterPro" id="IPR035919">
    <property type="entry name" value="EAL_sf"/>
</dbReference>
<dbReference type="Gene3D" id="3.20.20.450">
    <property type="entry name" value="EAL domain"/>
    <property type="match status" value="1"/>
</dbReference>